<dbReference type="Gene3D" id="2.150.10.10">
    <property type="entry name" value="Serralysin-like metalloprotease, C-terminal"/>
    <property type="match status" value="8"/>
</dbReference>
<dbReference type="SUPFAM" id="SSF51120">
    <property type="entry name" value="beta-Roll"/>
    <property type="match status" value="8"/>
</dbReference>
<feature type="domain" description="Hedgehog/Intein (Hint)" evidence="9">
    <location>
        <begin position="1224"/>
        <end position="1370"/>
    </location>
</feature>
<evidence type="ECO:0000259" key="9">
    <source>
        <dbReference type="Pfam" id="PF13403"/>
    </source>
</evidence>
<feature type="compositionally biased region" description="Gly residues" evidence="8">
    <location>
        <begin position="609"/>
        <end position="621"/>
    </location>
</feature>
<feature type="region of interest" description="Disordered" evidence="8">
    <location>
        <begin position="1122"/>
        <end position="1141"/>
    </location>
</feature>
<reference evidence="10 11" key="1">
    <citation type="submission" date="2019-03" db="EMBL/GenBank/DDBJ databases">
        <title>Genomic Encyclopedia of Archaeal and Bacterial Type Strains, Phase II (KMG-II): from individual species to whole genera.</title>
        <authorList>
            <person name="Goeker M."/>
        </authorList>
    </citation>
    <scope>NUCLEOTIDE SEQUENCE [LARGE SCALE GENOMIC DNA]</scope>
    <source>
        <strain evidence="10 11">DSM 26433</strain>
    </source>
</reference>
<feature type="region of interest" description="Disordered" evidence="8">
    <location>
        <begin position="41"/>
        <end position="109"/>
    </location>
</feature>
<evidence type="ECO:0000313" key="11">
    <source>
        <dbReference type="Proteomes" id="UP000295673"/>
    </source>
</evidence>
<dbReference type="InterPro" id="IPR003995">
    <property type="entry name" value="RTX_toxin_determinant-A"/>
</dbReference>
<proteinExistence type="predicted"/>
<dbReference type="PRINTS" id="PR01488">
    <property type="entry name" value="RTXTOXINA"/>
</dbReference>
<evidence type="ECO:0000256" key="1">
    <source>
        <dbReference type="ARBA" id="ARBA00004370"/>
    </source>
</evidence>
<dbReference type="PROSITE" id="PS50817">
    <property type="entry name" value="INTEIN_N_TER"/>
    <property type="match status" value="1"/>
</dbReference>
<dbReference type="GO" id="GO:0016539">
    <property type="term" value="P:intein-mediated protein splicing"/>
    <property type="evidence" value="ECO:0007669"/>
    <property type="project" value="InterPro"/>
</dbReference>
<name>A0A4R1N276_9RHOB</name>
<dbReference type="InterPro" id="IPR018511">
    <property type="entry name" value="Hemolysin-typ_Ca-bd_CS"/>
</dbReference>
<dbReference type="OrthoDB" id="6305173at2"/>
<evidence type="ECO:0000256" key="3">
    <source>
        <dbReference type="ARBA" id="ARBA00022525"/>
    </source>
</evidence>
<keyword evidence="11" id="KW-1185">Reference proteome</keyword>
<dbReference type="PANTHER" id="PTHR38340:SF1">
    <property type="entry name" value="S-LAYER PROTEIN"/>
    <property type="match status" value="1"/>
</dbReference>
<sequence>MADPTGPGIVDGTENDDVIEVGFADGEGDAVANAGAAISAQGGDDLVEGGNGDDTIYAGNGDDTVYAGAGDDEVFGDESDPQDAPQDGDLEPGDDLLAGEAGSDTIHGNGGDDVIYGGFAPSSDTGGGVTGGIESFNWSEAGVAADGDALNGPVTQDTGTVSVEFTTTVSGGATSEFDTAAQLLDGIDAGPTTANINSALRMDTGAGTGASTTAALEFSEAVENVQFRINDIDGNAVSKVWAYDVDGNRLEVTLTATADTNLHLTDVDGDGTNEAAISSGANPGAPGDPANSVLVSIPGPVARIEIITINLDDEPADITVSDVYFTTETVVVSTEDGDDVLTGGEGSDLIYGQDGEDEITGGEGVDTIDGGADADTIIGGSTLDLVNGGGDGDDDDTLDLRGLGPITVVYDPENGENGVAVIDETGEAFEFFDIENILADEISDRDRDGIVEGSAAADLMDLNYDGDPDGDFVDNEDNIFPSNEPNDDIIVGFGGDDTIVAAEGDDIAFGGEGNDIMGGGAGDDSMAGGAGDDYMEGATGNDVLYGRDGHDTLAGGDDDDLLVGEHGDDVLAGGAGEDTLVGGTGNDTLDGSSGNDLMKGNEGDDLLDSGGGDDTVHGGEGNDFIEGNPGNDELWGDEGDDTIFGNDGDDTIHGGAGNDTISTGPGEDIVDAGDDRDLIIVVGQDDQFIDGAEGGDDFDTLEVRGRAEIVYDPMNAENGVVHYLDGDGVRTGITTTFVNIENVVIVDTSELDGVVEGTDGDDLIDASYMGDPEGDRIDNFDALDNFLDEPLDSTVPSSFFEFPGGTPRGDERDAVDAGDGNDTVFSGQGDDVVHGGAGDDSIDAGAGFDDVSGGSGNDTIFGGIGTDKLFGEGDDDVLYGGDQSDTIYGGDGNDELWGEDDADSLIGGEGDDTFVGGQGSDTIDGGEGNDSILAGDGDDVIMTGSGANYVDAGSGDNMVMAGIGDDTLVGGSGADSIDGNGGNDLIIGGAGVDTIDGGEGDDRITGGTPGVTGVASVGQTPDDLSGGAGDDIINGDSGDDRINGGDDNDSLGGGIGADSINGGDGDDVIYGEDSFDLDTGELADRPDDFGAALALEPGDDSINAGAGNDLVFGQEGDDLVRGGEGDDTISGGIGTDTLEGEDDQDTFVIGSAEEGIGDEIFGGDGGVDMDRLDIAGERGVDWRVVDMVTDSDGNGFDGTIEFLDSSGDAPFVIGTATFENIEIVCFTPGTKILTPMGEVSVENLSEGDLVVTRDNGLQAIRWAGSRSLSASELAARPELRPVMIRQGALGPNQPERDMMVSPNHRMLLVSEQAELLFEEREVLVAAKHLTHLNGVDVVDVEDVTYIHIMCEQHEVVLADGAWSESFQPGDYSMQGIEEEQREEIYALFPELREEEGLAAYTAARLSLKRHEAKLLA</sequence>
<organism evidence="10 11">
    <name type="scientific">Shimia isoporae</name>
    <dbReference type="NCBI Taxonomy" id="647720"/>
    <lineage>
        <taxon>Bacteria</taxon>
        <taxon>Pseudomonadati</taxon>
        <taxon>Pseudomonadota</taxon>
        <taxon>Alphaproteobacteria</taxon>
        <taxon>Rhodobacterales</taxon>
        <taxon>Roseobacteraceae</taxon>
    </lineage>
</organism>
<protein>
    <submittedName>
        <fullName evidence="10">Ca2+-binding RTX toxin-like protein</fullName>
    </submittedName>
</protein>
<dbReference type="GO" id="GO:0090729">
    <property type="term" value="F:toxin activity"/>
    <property type="evidence" value="ECO:0007669"/>
    <property type="project" value="UniProtKB-KW"/>
</dbReference>
<keyword evidence="5" id="KW-0677">Repeat</keyword>
<keyword evidence="3" id="KW-0964">Secreted</keyword>
<dbReference type="PANTHER" id="PTHR38340">
    <property type="entry name" value="S-LAYER PROTEIN"/>
    <property type="match status" value="1"/>
</dbReference>
<evidence type="ECO:0000313" key="10">
    <source>
        <dbReference type="EMBL" id="TCL00471.1"/>
    </source>
</evidence>
<evidence type="ECO:0000256" key="8">
    <source>
        <dbReference type="SAM" id="MobiDB-lite"/>
    </source>
</evidence>
<gene>
    <name evidence="10" type="ORF">BXY66_3114</name>
</gene>
<evidence type="ECO:0000256" key="6">
    <source>
        <dbReference type="ARBA" id="ARBA00023026"/>
    </source>
</evidence>
<comment type="subcellular location">
    <subcellularLocation>
        <location evidence="1">Membrane</location>
    </subcellularLocation>
    <subcellularLocation>
        <location evidence="2">Secreted</location>
    </subcellularLocation>
</comment>
<dbReference type="PRINTS" id="PR00313">
    <property type="entry name" value="CABNDNGRPT"/>
</dbReference>
<feature type="compositionally biased region" description="Polar residues" evidence="8">
    <location>
        <begin position="586"/>
        <end position="595"/>
    </location>
</feature>
<comment type="caution">
    <text evidence="10">The sequence shown here is derived from an EMBL/GenBank/DDBJ whole genome shotgun (WGS) entry which is preliminary data.</text>
</comment>
<dbReference type="InterPro" id="IPR001343">
    <property type="entry name" value="Hemolysn_Ca-bd"/>
</dbReference>
<dbReference type="Pfam" id="PF00353">
    <property type="entry name" value="HemolysinCabind"/>
    <property type="match status" value="14"/>
</dbReference>
<dbReference type="InterPro" id="IPR028992">
    <property type="entry name" value="Hedgehog/Intein_dom"/>
</dbReference>
<feature type="compositionally biased region" description="Acidic residues" evidence="8">
    <location>
        <begin position="70"/>
        <end position="94"/>
    </location>
</feature>
<accession>A0A4R1N276</accession>
<dbReference type="EMBL" id="SMGR01000003">
    <property type="protein sequence ID" value="TCL00471.1"/>
    <property type="molecule type" value="Genomic_DNA"/>
</dbReference>
<keyword evidence="4" id="KW-0800">Toxin</keyword>
<dbReference type="InterPro" id="IPR011049">
    <property type="entry name" value="Serralysin-like_metalloprot_C"/>
</dbReference>
<keyword evidence="6" id="KW-0843">Virulence</keyword>
<dbReference type="Proteomes" id="UP000295673">
    <property type="component" value="Unassembled WGS sequence"/>
</dbReference>
<evidence type="ECO:0000256" key="2">
    <source>
        <dbReference type="ARBA" id="ARBA00004613"/>
    </source>
</evidence>
<evidence type="ECO:0000256" key="4">
    <source>
        <dbReference type="ARBA" id="ARBA00022656"/>
    </source>
</evidence>
<dbReference type="InterPro" id="IPR006141">
    <property type="entry name" value="Intein_N"/>
</dbReference>
<evidence type="ECO:0000256" key="5">
    <source>
        <dbReference type="ARBA" id="ARBA00022737"/>
    </source>
</evidence>
<dbReference type="PROSITE" id="PS00330">
    <property type="entry name" value="HEMOLYSIN_CALCIUM"/>
    <property type="match status" value="7"/>
</dbReference>
<feature type="region of interest" description="Disordered" evidence="8">
    <location>
        <begin position="566"/>
        <end position="627"/>
    </location>
</feature>
<keyword evidence="7" id="KW-0472">Membrane</keyword>
<dbReference type="Pfam" id="PF13403">
    <property type="entry name" value="Hint_2"/>
    <property type="match status" value="1"/>
</dbReference>
<dbReference type="RefSeq" id="WP_132861246.1">
    <property type="nucleotide sequence ID" value="NZ_SMGR01000003.1"/>
</dbReference>
<dbReference type="InterPro" id="IPR050557">
    <property type="entry name" value="RTX_toxin/Mannuronan_C5-epim"/>
</dbReference>
<dbReference type="SUPFAM" id="SSF51294">
    <property type="entry name" value="Hedgehog/intein (Hint) domain"/>
    <property type="match status" value="1"/>
</dbReference>
<dbReference type="GO" id="GO:0005576">
    <property type="term" value="C:extracellular region"/>
    <property type="evidence" value="ECO:0007669"/>
    <property type="project" value="UniProtKB-SubCell"/>
</dbReference>
<dbReference type="GO" id="GO:0016020">
    <property type="term" value="C:membrane"/>
    <property type="evidence" value="ECO:0007669"/>
    <property type="project" value="UniProtKB-SubCell"/>
</dbReference>
<dbReference type="InterPro" id="IPR036844">
    <property type="entry name" value="Hint_dom_sf"/>
</dbReference>
<dbReference type="Gene3D" id="2.170.16.10">
    <property type="entry name" value="Hedgehog/Intein (Hint) domain"/>
    <property type="match status" value="1"/>
</dbReference>
<dbReference type="GO" id="GO:0005509">
    <property type="term" value="F:calcium ion binding"/>
    <property type="evidence" value="ECO:0007669"/>
    <property type="project" value="InterPro"/>
</dbReference>
<evidence type="ECO:0000256" key="7">
    <source>
        <dbReference type="ARBA" id="ARBA00023136"/>
    </source>
</evidence>